<sequence length="241" mass="27531">MGMNARSKIIFSFIFALVGFMIAIQFQTTQEPKVRDTRDLWEVRTELQKQQKTQQDLLSKERELNRMIAQYEGQSNFEKVETLNQSLNKLKRKAGLTEVKGAGVMLTVEPIFQDLEYAETYPTISPSLLHQLVNELNTYGASDISIGQERITNLSPIRDVNGTTYVNNHPVPPLPVKINVLSEDPEKLMNYMEVSDVLEIFVIENLSVSMEVHENLTLPEYEQTPDLQYLETEDATETGET</sequence>
<name>A0ABY8V5L3_9BACI</name>
<dbReference type="PANTHER" id="PTHR37313">
    <property type="entry name" value="UPF0749 PROTEIN RV1825"/>
    <property type="match status" value="1"/>
</dbReference>
<dbReference type="PANTHER" id="PTHR37313:SF2">
    <property type="entry name" value="UPF0749 PROTEIN YLXX"/>
    <property type="match status" value="1"/>
</dbReference>
<reference evidence="2 3" key="1">
    <citation type="submission" date="2023-05" db="EMBL/GenBank/DDBJ databases">
        <title>Comparative genomics reveals the evidence of polycyclic aromatic hydrocarbons degradation in moderately halophilic genus Pontibacillus.</title>
        <authorList>
            <person name="Yang H."/>
            <person name="Qian Z."/>
        </authorList>
    </citation>
    <scope>NUCLEOTIDE SEQUENCE [LARGE SCALE GENOMIC DNA]</scope>
    <source>
        <strain evidence="3">HN14</strain>
    </source>
</reference>
<dbReference type="Gene3D" id="3.30.70.1880">
    <property type="entry name" value="Protein of unknown function DUF881"/>
    <property type="match status" value="1"/>
</dbReference>
<dbReference type="RefSeq" id="WP_284526979.1">
    <property type="nucleotide sequence ID" value="NZ_CP126446.1"/>
</dbReference>
<dbReference type="EMBL" id="CP126446">
    <property type="protein sequence ID" value="WIF99879.1"/>
    <property type="molecule type" value="Genomic_DNA"/>
</dbReference>
<gene>
    <name evidence="2" type="ORF">QNI29_09525</name>
</gene>
<evidence type="ECO:0000313" key="2">
    <source>
        <dbReference type="EMBL" id="WIF99879.1"/>
    </source>
</evidence>
<accession>A0ABY8V5L3</accession>
<dbReference type="Proteomes" id="UP001236652">
    <property type="component" value="Chromosome"/>
</dbReference>
<proteinExistence type="inferred from homology"/>
<dbReference type="Pfam" id="PF05949">
    <property type="entry name" value="DUF881"/>
    <property type="match status" value="1"/>
</dbReference>
<dbReference type="InterPro" id="IPR010273">
    <property type="entry name" value="DUF881"/>
</dbReference>
<evidence type="ECO:0000313" key="3">
    <source>
        <dbReference type="Proteomes" id="UP001236652"/>
    </source>
</evidence>
<organism evidence="2 3">
    <name type="scientific">Pontibacillus chungwhensis</name>
    <dbReference type="NCBI Taxonomy" id="265426"/>
    <lineage>
        <taxon>Bacteria</taxon>
        <taxon>Bacillati</taxon>
        <taxon>Bacillota</taxon>
        <taxon>Bacilli</taxon>
        <taxon>Bacillales</taxon>
        <taxon>Bacillaceae</taxon>
        <taxon>Pontibacillus</taxon>
    </lineage>
</organism>
<evidence type="ECO:0000256" key="1">
    <source>
        <dbReference type="ARBA" id="ARBA00009108"/>
    </source>
</evidence>
<protein>
    <submittedName>
        <fullName evidence="2">DUF881 domain-containing protein</fullName>
    </submittedName>
</protein>
<comment type="similarity">
    <text evidence="1">Belongs to the UPF0749 family.</text>
</comment>
<keyword evidence="3" id="KW-1185">Reference proteome</keyword>